<evidence type="ECO:0000313" key="1">
    <source>
        <dbReference type="EMBL" id="CAA3018223.1"/>
    </source>
</evidence>
<dbReference type="Gramene" id="OE9A000212T1">
    <property type="protein sequence ID" value="OE9A000212C1"/>
    <property type="gene ID" value="OE9A000212"/>
</dbReference>
<dbReference type="AlphaFoldDB" id="A0A8S0UPM4"/>
<protein>
    <submittedName>
        <fullName evidence="1">Uncharacterized protein</fullName>
    </submittedName>
</protein>
<name>A0A8S0UPM4_OLEEU</name>
<accession>A0A8S0UPM4</accession>
<keyword evidence="2" id="KW-1185">Reference proteome</keyword>
<proteinExistence type="predicted"/>
<gene>
    <name evidence="1" type="ORF">OLEA9_A000212</name>
</gene>
<dbReference type="Proteomes" id="UP000594638">
    <property type="component" value="Unassembled WGS sequence"/>
</dbReference>
<reference evidence="1 2" key="1">
    <citation type="submission" date="2019-12" db="EMBL/GenBank/DDBJ databases">
        <authorList>
            <person name="Alioto T."/>
            <person name="Alioto T."/>
            <person name="Gomez Garrido J."/>
        </authorList>
    </citation>
    <scope>NUCLEOTIDE SEQUENCE [LARGE SCALE GENOMIC DNA]</scope>
</reference>
<feature type="non-terminal residue" evidence="1">
    <location>
        <position position="68"/>
    </location>
</feature>
<sequence length="68" mass="7824">VLDQLAFNLQIRIKLQYSGCLGVHLQPFLSTDTCKNYDQIRLNNVTDANKIAIFLTEILPNVQVHWPK</sequence>
<dbReference type="EMBL" id="CACTIH010007801">
    <property type="protein sequence ID" value="CAA3018223.1"/>
    <property type="molecule type" value="Genomic_DNA"/>
</dbReference>
<evidence type="ECO:0000313" key="2">
    <source>
        <dbReference type="Proteomes" id="UP000594638"/>
    </source>
</evidence>
<comment type="caution">
    <text evidence="1">The sequence shown here is derived from an EMBL/GenBank/DDBJ whole genome shotgun (WGS) entry which is preliminary data.</text>
</comment>
<organism evidence="1 2">
    <name type="scientific">Olea europaea subsp. europaea</name>
    <dbReference type="NCBI Taxonomy" id="158383"/>
    <lineage>
        <taxon>Eukaryota</taxon>
        <taxon>Viridiplantae</taxon>
        <taxon>Streptophyta</taxon>
        <taxon>Embryophyta</taxon>
        <taxon>Tracheophyta</taxon>
        <taxon>Spermatophyta</taxon>
        <taxon>Magnoliopsida</taxon>
        <taxon>eudicotyledons</taxon>
        <taxon>Gunneridae</taxon>
        <taxon>Pentapetalae</taxon>
        <taxon>asterids</taxon>
        <taxon>lamiids</taxon>
        <taxon>Lamiales</taxon>
        <taxon>Oleaceae</taxon>
        <taxon>Oleeae</taxon>
        <taxon>Olea</taxon>
    </lineage>
</organism>
<feature type="non-terminal residue" evidence="1">
    <location>
        <position position="1"/>
    </location>
</feature>